<dbReference type="Proteomes" id="UP000830375">
    <property type="component" value="Unassembled WGS sequence"/>
</dbReference>
<dbReference type="Pfam" id="PF13765">
    <property type="entry name" value="PRY"/>
    <property type="match status" value="1"/>
</dbReference>
<dbReference type="InterPro" id="IPR003879">
    <property type="entry name" value="Butyrophylin_SPRY"/>
</dbReference>
<accession>A0ABQ8LGY1</accession>
<dbReference type="InterPro" id="IPR027370">
    <property type="entry name" value="Znf-RING_euk"/>
</dbReference>
<dbReference type="PRINTS" id="PR01407">
    <property type="entry name" value="BUTYPHLNCDUF"/>
</dbReference>
<sequence>MDVKEISCPICCEIFKAPVLLSCSHSFCKECLQQFWTTKCTKECPVCRRSSRDDPPCNLVLQNLCESYLKKWGNKRRRSSESEDDCSLHNEKLKLFCLEDKQPVCLVCRDSQKHISHSFRPINEVVSSHKEELKSLQEKLKRREKFKEECVKTLKHIQSQVEHTERQIKLEFKKLHQFLRDEEEIAITALRKEQERKNQIMQETFAEVNGHISAFSHTIRDLEKMMNGSEVLFLKNFPDAMERVKSVQSDPQLASGALINVAQYLGNLPFRAWKKMQDIVQNTPVILDPNTAHPELLLSDDLTSLTCSKNKQSLPANPERFDEHCCVLGSEGFNSGTHSWDVDVKESSSWSLGITVASNQRKGYDFFDRGVWSVQYRLYEEAGLPVVQKLERVRVQLDCDRGKVSFSDPEWKSQKIHHKIRLCKAQRNGRQPKNYTSDSTGLS</sequence>
<dbReference type="Gene3D" id="2.60.120.920">
    <property type="match status" value="1"/>
</dbReference>
<dbReference type="PROSITE" id="PS50188">
    <property type="entry name" value="B302_SPRY"/>
    <property type="match status" value="1"/>
</dbReference>
<evidence type="ECO:0000256" key="3">
    <source>
        <dbReference type="ARBA" id="ARBA00022833"/>
    </source>
</evidence>
<dbReference type="InterPro" id="IPR001870">
    <property type="entry name" value="B30.2/SPRY"/>
</dbReference>
<dbReference type="InterPro" id="IPR000315">
    <property type="entry name" value="Znf_B-box"/>
</dbReference>
<dbReference type="CDD" id="cd19800">
    <property type="entry name" value="Bbox2_xNF7-like"/>
    <property type="match status" value="1"/>
</dbReference>
<dbReference type="SMART" id="SM00589">
    <property type="entry name" value="PRY"/>
    <property type="match status" value="1"/>
</dbReference>
<dbReference type="Gene3D" id="3.30.40.10">
    <property type="entry name" value="Zinc/RING finger domain, C3HC4 (zinc finger)"/>
    <property type="match status" value="1"/>
</dbReference>
<evidence type="ECO:0000256" key="2">
    <source>
        <dbReference type="ARBA" id="ARBA00022771"/>
    </source>
</evidence>
<dbReference type="EMBL" id="JACTAM010000023">
    <property type="protein sequence ID" value="KAI2649943.1"/>
    <property type="molecule type" value="Genomic_DNA"/>
</dbReference>
<evidence type="ECO:0000259" key="5">
    <source>
        <dbReference type="PROSITE" id="PS50089"/>
    </source>
</evidence>
<dbReference type="SUPFAM" id="SSF57850">
    <property type="entry name" value="RING/U-box"/>
    <property type="match status" value="1"/>
</dbReference>
<dbReference type="SMART" id="SM00336">
    <property type="entry name" value="BBOX"/>
    <property type="match status" value="1"/>
</dbReference>
<evidence type="ECO:0000313" key="9">
    <source>
        <dbReference type="Proteomes" id="UP000830375"/>
    </source>
</evidence>
<proteinExistence type="predicted"/>
<dbReference type="SUPFAM" id="SSF57845">
    <property type="entry name" value="B-box zinc-binding domain"/>
    <property type="match status" value="1"/>
</dbReference>
<organism evidence="8 9">
    <name type="scientific">Labeo rohita</name>
    <name type="common">Indian major carp</name>
    <name type="synonym">Cyprinus rohita</name>
    <dbReference type="NCBI Taxonomy" id="84645"/>
    <lineage>
        <taxon>Eukaryota</taxon>
        <taxon>Metazoa</taxon>
        <taxon>Chordata</taxon>
        <taxon>Craniata</taxon>
        <taxon>Vertebrata</taxon>
        <taxon>Euteleostomi</taxon>
        <taxon>Actinopterygii</taxon>
        <taxon>Neopterygii</taxon>
        <taxon>Teleostei</taxon>
        <taxon>Ostariophysi</taxon>
        <taxon>Cypriniformes</taxon>
        <taxon>Cyprinidae</taxon>
        <taxon>Labeoninae</taxon>
        <taxon>Labeonini</taxon>
        <taxon>Labeo</taxon>
    </lineage>
</organism>
<gene>
    <name evidence="8" type="ORF">H4Q32_016008</name>
</gene>
<keyword evidence="9" id="KW-1185">Reference proteome</keyword>
<evidence type="ECO:0000313" key="8">
    <source>
        <dbReference type="EMBL" id="KAI2649943.1"/>
    </source>
</evidence>
<feature type="domain" description="B box-type" evidence="6">
    <location>
        <begin position="81"/>
        <end position="122"/>
    </location>
</feature>
<evidence type="ECO:0000256" key="1">
    <source>
        <dbReference type="ARBA" id="ARBA00022723"/>
    </source>
</evidence>
<dbReference type="PROSITE" id="PS50119">
    <property type="entry name" value="ZF_BBOX"/>
    <property type="match status" value="1"/>
</dbReference>
<comment type="caution">
    <text evidence="8">The sequence shown here is derived from an EMBL/GenBank/DDBJ whole genome shotgun (WGS) entry which is preliminary data.</text>
</comment>
<evidence type="ECO:0000259" key="6">
    <source>
        <dbReference type="PROSITE" id="PS50119"/>
    </source>
</evidence>
<dbReference type="InterPro" id="IPR001841">
    <property type="entry name" value="Znf_RING"/>
</dbReference>
<protein>
    <submittedName>
        <fullName evidence="8">Nuclear factor 7, ovary</fullName>
    </submittedName>
</protein>
<reference evidence="8 9" key="1">
    <citation type="submission" date="2022-01" db="EMBL/GenBank/DDBJ databases">
        <title>A high-quality chromosome-level genome assembly of rohu carp, Labeo rohita.</title>
        <authorList>
            <person name="Arick M.A. II"/>
            <person name="Hsu C.-Y."/>
            <person name="Magbanua Z."/>
            <person name="Pechanova O."/>
            <person name="Grover C."/>
            <person name="Miller E."/>
            <person name="Thrash A."/>
            <person name="Ezzel L."/>
            <person name="Alam S."/>
            <person name="Benzie J."/>
            <person name="Hamilton M."/>
            <person name="Karsi A."/>
            <person name="Lawrence M.L."/>
            <person name="Peterson D.G."/>
        </authorList>
    </citation>
    <scope>NUCLEOTIDE SEQUENCE [LARGE SCALE GENOMIC DNA]</scope>
    <source>
        <strain evidence="9">BAU-BD-2019</strain>
        <tissue evidence="8">Blood</tissue>
    </source>
</reference>
<dbReference type="PROSITE" id="PS50089">
    <property type="entry name" value="ZF_RING_2"/>
    <property type="match status" value="1"/>
</dbReference>
<dbReference type="InterPro" id="IPR013083">
    <property type="entry name" value="Znf_RING/FYVE/PHD"/>
</dbReference>
<dbReference type="SUPFAM" id="SSF49899">
    <property type="entry name" value="Concanavalin A-like lectins/glucanases"/>
    <property type="match status" value="1"/>
</dbReference>
<dbReference type="SMART" id="SM00184">
    <property type="entry name" value="RING"/>
    <property type="match status" value="1"/>
</dbReference>
<dbReference type="InterPro" id="IPR017907">
    <property type="entry name" value="Znf_RING_CS"/>
</dbReference>
<dbReference type="InterPro" id="IPR013320">
    <property type="entry name" value="ConA-like_dom_sf"/>
</dbReference>
<dbReference type="Pfam" id="PF00643">
    <property type="entry name" value="zf-B_box"/>
    <property type="match status" value="1"/>
</dbReference>
<name>A0ABQ8LGY1_LABRO</name>
<feature type="domain" description="B30.2/SPRY" evidence="7">
    <location>
        <begin position="265"/>
        <end position="443"/>
    </location>
</feature>
<dbReference type="Gene3D" id="3.30.160.60">
    <property type="entry name" value="Classic Zinc Finger"/>
    <property type="match status" value="1"/>
</dbReference>
<keyword evidence="2 4" id="KW-0863">Zinc-finger</keyword>
<keyword evidence="3" id="KW-0862">Zinc</keyword>
<dbReference type="InterPro" id="IPR006574">
    <property type="entry name" value="PRY"/>
</dbReference>
<evidence type="ECO:0000259" key="7">
    <source>
        <dbReference type="PROSITE" id="PS50188"/>
    </source>
</evidence>
<dbReference type="PROSITE" id="PS00518">
    <property type="entry name" value="ZF_RING_1"/>
    <property type="match status" value="1"/>
</dbReference>
<dbReference type="InterPro" id="IPR050143">
    <property type="entry name" value="TRIM/RBCC"/>
</dbReference>
<dbReference type="PANTHER" id="PTHR24103">
    <property type="entry name" value="E3 UBIQUITIN-PROTEIN LIGASE TRIM"/>
    <property type="match status" value="1"/>
</dbReference>
<evidence type="ECO:0000256" key="4">
    <source>
        <dbReference type="PROSITE-ProRule" id="PRU00024"/>
    </source>
</evidence>
<dbReference type="InterPro" id="IPR043136">
    <property type="entry name" value="B30.2/SPRY_sf"/>
</dbReference>
<feature type="domain" description="RING-type" evidence="5">
    <location>
        <begin position="8"/>
        <end position="48"/>
    </location>
</feature>
<keyword evidence="1" id="KW-0479">Metal-binding</keyword>
<dbReference type="Pfam" id="PF13445">
    <property type="entry name" value="zf-RING_UBOX"/>
    <property type="match status" value="1"/>
</dbReference>